<dbReference type="EMBL" id="BAABJP010000008">
    <property type="protein sequence ID" value="GAA5153094.1"/>
    <property type="molecule type" value="Genomic_DNA"/>
</dbReference>
<keyword evidence="8" id="KW-1185">Reference proteome</keyword>
<dbReference type="InterPro" id="IPR001647">
    <property type="entry name" value="HTH_TetR"/>
</dbReference>
<comment type="caution">
    <text evidence="7">The sequence shown here is derived from an EMBL/GenBank/DDBJ whole genome shotgun (WGS) entry which is preliminary data.</text>
</comment>
<dbReference type="Gene3D" id="1.10.10.60">
    <property type="entry name" value="Homeodomain-like"/>
    <property type="match status" value="1"/>
</dbReference>
<dbReference type="Pfam" id="PF00440">
    <property type="entry name" value="TetR_N"/>
    <property type="match status" value="1"/>
</dbReference>
<keyword evidence="3 5" id="KW-0238">DNA-binding</keyword>
<feature type="domain" description="HTH tetR-type" evidence="6">
    <location>
        <begin position="9"/>
        <end position="69"/>
    </location>
</feature>
<evidence type="ECO:0000313" key="8">
    <source>
        <dbReference type="Proteomes" id="UP001428817"/>
    </source>
</evidence>
<dbReference type="InterPro" id="IPR036271">
    <property type="entry name" value="Tet_transcr_reg_TetR-rel_C_sf"/>
</dbReference>
<dbReference type="PRINTS" id="PR00455">
    <property type="entry name" value="HTHTETR"/>
</dbReference>
<dbReference type="PROSITE" id="PS50977">
    <property type="entry name" value="HTH_TETR_2"/>
    <property type="match status" value="1"/>
</dbReference>
<reference evidence="8" key="1">
    <citation type="journal article" date="2019" name="Int. J. Syst. Evol. Microbiol.">
        <title>The Global Catalogue of Microorganisms (GCM) 10K type strain sequencing project: providing services to taxonomists for standard genome sequencing and annotation.</title>
        <authorList>
            <consortium name="The Broad Institute Genomics Platform"/>
            <consortium name="The Broad Institute Genome Sequencing Center for Infectious Disease"/>
            <person name="Wu L."/>
            <person name="Ma J."/>
        </authorList>
    </citation>
    <scope>NUCLEOTIDE SEQUENCE [LARGE SCALE GENOMIC DNA]</scope>
    <source>
        <strain evidence="8">JCM 18303</strain>
    </source>
</reference>
<keyword evidence="1" id="KW-0678">Repressor</keyword>
<evidence type="ECO:0000256" key="2">
    <source>
        <dbReference type="ARBA" id="ARBA00023015"/>
    </source>
</evidence>
<evidence type="ECO:0000259" key="6">
    <source>
        <dbReference type="PROSITE" id="PS50977"/>
    </source>
</evidence>
<dbReference type="RefSeq" id="WP_185061906.1">
    <property type="nucleotide sequence ID" value="NZ_BAABJP010000008.1"/>
</dbReference>
<evidence type="ECO:0000256" key="3">
    <source>
        <dbReference type="ARBA" id="ARBA00023125"/>
    </source>
</evidence>
<evidence type="ECO:0000256" key="4">
    <source>
        <dbReference type="ARBA" id="ARBA00023163"/>
    </source>
</evidence>
<dbReference type="InterPro" id="IPR009057">
    <property type="entry name" value="Homeodomain-like_sf"/>
</dbReference>
<dbReference type="SUPFAM" id="SSF46689">
    <property type="entry name" value="Homeodomain-like"/>
    <property type="match status" value="1"/>
</dbReference>
<proteinExistence type="predicted"/>
<evidence type="ECO:0000256" key="5">
    <source>
        <dbReference type="PROSITE-ProRule" id="PRU00335"/>
    </source>
</evidence>
<protein>
    <recommendedName>
        <fullName evidence="6">HTH tetR-type domain-containing protein</fullName>
    </recommendedName>
</protein>
<evidence type="ECO:0000313" key="7">
    <source>
        <dbReference type="EMBL" id="GAA5153094.1"/>
    </source>
</evidence>
<keyword evidence="4" id="KW-0804">Transcription</keyword>
<sequence length="204" mass="22308">MTRPAALPAERLRPLLDTAAREFAEFGYAAASLNRVIGACGMSKSSFYYYFASKEALFEAVVADLGGALVDRAGVPEPEGLAGAAFWPEVEQLFGRLLGLAERDPRFADIGRIFYLPDLPTSDDSPVRRAVARINRWLEALLAAGRSCGEVRTDLPASLQAEITLGALWAMDKWAVRHLDELPPESLAELAEAQFKTLRRILAT</sequence>
<accession>A0ABP9PX75</accession>
<feature type="DNA-binding region" description="H-T-H motif" evidence="5">
    <location>
        <begin position="32"/>
        <end position="51"/>
    </location>
</feature>
<dbReference type="Gene3D" id="1.10.357.10">
    <property type="entry name" value="Tetracycline Repressor, domain 2"/>
    <property type="match status" value="1"/>
</dbReference>
<gene>
    <name evidence="7" type="ORF">GCM10023321_22870</name>
</gene>
<organism evidence="7 8">
    <name type="scientific">Pseudonocardia eucalypti</name>
    <dbReference type="NCBI Taxonomy" id="648755"/>
    <lineage>
        <taxon>Bacteria</taxon>
        <taxon>Bacillati</taxon>
        <taxon>Actinomycetota</taxon>
        <taxon>Actinomycetes</taxon>
        <taxon>Pseudonocardiales</taxon>
        <taxon>Pseudonocardiaceae</taxon>
        <taxon>Pseudonocardia</taxon>
    </lineage>
</organism>
<keyword evidence="2" id="KW-0805">Transcription regulation</keyword>
<dbReference type="InterPro" id="IPR050109">
    <property type="entry name" value="HTH-type_TetR-like_transc_reg"/>
</dbReference>
<name>A0ABP9PX75_9PSEU</name>
<dbReference type="Proteomes" id="UP001428817">
    <property type="component" value="Unassembled WGS sequence"/>
</dbReference>
<dbReference type="PANTHER" id="PTHR30055:SF175">
    <property type="entry name" value="HTH-TYPE TRANSCRIPTIONAL REPRESSOR KSTR2"/>
    <property type="match status" value="1"/>
</dbReference>
<dbReference type="PANTHER" id="PTHR30055">
    <property type="entry name" value="HTH-TYPE TRANSCRIPTIONAL REGULATOR RUTR"/>
    <property type="match status" value="1"/>
</dbReference>
<evidence type="ECO:0000256" key="1">
    <source>
        <dbReference type="ARBA" id="ARBA00022491"/>
    </source>
</evidence>
<dbReference type="SUPFAM" id="SSF48498">
    <property type="entry name" value="Tetracyclin repressor-like, C-terminal domain"/>
    <property type="match status" value="1"/>
</dbReference>